<dbReference type="PANTHER" id="PTHR19818:SF139">
    <property type="entry name" value="PAIR-RULE PROTEIN ODD-PAIRED"/>
    <property type="match status" value="1"/>
</dbReference>
<protein>
    <recommendedName>
        <fullName evidence="7">C2H2-type domain-containing protein</fullName>
    </recommendedName>
</protein>
<evidence type="ECO:0000256" key="1">
    <source>
        <dbReference type="ARBA" id="ARBA00022723"/>
    </source>
</evidence>
<feature type="domain" description="C2H2-type" evidence="7">
    <location>
        <begin position="343"/>
        <end position="370"/>
    </location>
</feature>
<dbReference type="PROSITE" id="PS50157">
    <property type="entry name" value="ZINC_FINGER_C2H2_2"/>
    <property type="match status" value="3"/>
</dbReference>
<keyword evidence="2" id="KW-0677">Repeat</keyword>
<dbReference type="InterPro" id="IPR013087">
    <property type="entry name" value="Znf_C2H2_type"/>
</dbReference>
<dbReference type="Proteomes" id="UP000759131">
    <property type="component" value="Unassembled WGS sequence"/>
</dbReference>
<keyword evidence="4" id="KW-0862">Zinc</keyword>
<evidence type="ECO:0000313" key="8">
    <source>
        <dbReference type="EMBL" id="CAD7629513.1"/>
    </source>
</evidence>
<dbReference type="PANTHER" id="PTHR19818">
    <property type="entry name" value="ZINC FINGER PROTEIN ZIC AND GLI"/>
    <property type="match status" value="1"/>
</dbReference>
<keyword evidence="3 5" id="KW-0863">Zinc-finger</keyword>
<dbReference type="GO" id="GO:0000981">
    <property type="term" value="F:DNA-binding transcription factor activity, RNA polymerase II-specific"/>
    <property type="evidence" value="ECO:0007669"/>
    <property type="project" value="TreeGrafter"/>
</dbReference>
<feature type="region of interest" description="Disordered" evidence="6">
    <location>
        <begin position="258"/>
        <end position="280"/>
    </location>
</feature>
<evidence type="ECO:0000256" key="4">
    <source>
        <dbReference type="ARBA" id="ARBA00022833"/>
    </source>
</evidence>
<dbReference type="InterPro" id="IPR050329">
    <property type="entry name" value="GLI_C2H2-zinc-finger"/>
</dbReference>
<evidence type="ECO:0000256" key="5">
    <source>
        <dbReference type="PROSITE-ProRule" id="PRU00042"/>
    </source>
</evidence>
<dbReference type="SMART" id="SM00355">
    <property type="entry name" value="ZnF_C2H2"/>
    <property type="match status" value="3"/>
</dbReference>
<dbReference type="Pfam" id="PF00096">
    <property type="entry name" value="zf-C2H2"/>
    <property type="match status" value="2"/>
</dbReference>
<dbReference type="AlphaFoldDB" id="A0A7R9KU58"/>
<dbReference type="GO" id="GO:0005634">
    <property type="term" value="C:nucleus"/>
    <property type="evidence" value="ECO:0007669"/>
    <property type="project" value="UniProtKB-ARBA"/>
</dbReference>
<evidence type="ECO:0000256" key="2">
    <source>
        <dbReference type="ARBA" id="ARBA00022737"/>
    </source>
</evidence>
<evidence type="ECO:0000256" key="6">
    <source>
        <dbReference type="SAM" id="MobiDB-lite"/>
    </source>
</evidence>
<dbReference type="EMBL" id="OC861515">
    <property type="protein sequence ID" value="CAD7629513.1"/>
    <property type="molecule type" value="Genomic_DNA"/>
</dbReference>
<dbReference type="SUPFAM" id="SSF57667">
    <property type="entry name" value="beta-beta-alpha zinc fingers"/>
    <property type="match status" value="1"/>
</dbReference>
<evidence type="ECO:0000259" key="7">
    <source>
        <dbReference type="PROSITE" id="PS50157"/>
    </source>
</evidence>
<evidence type="ECO:0000256" key="3">
    <source>
        <dbReference type="ARBA" id="ARBA00022771"/>
    </source>
</evidence>
<feature type="compositionally biased region" description="Low complexity" evidence="6">
    <location>
        <begin position="157"/>
        <end position="170"/>
    </location>
</feature>
<dbReference type="InterPro" id="IPR036236">
    <property type="entry name" value="Znf_C2H2_sf"/>
</dbReference>
<organism evidence="8">
    <name type="scientific">Medioppia subpectinata</name>
    <dbReference type="NCBI Taxonomy" id="1979941"/>
    <lineage>
        <taxon>Eukaryota</taxon>
        <taxon>Metazoa</taxon>
        <taxon>Ecdysozoa</taxon>
        <taxon>Arthropoda</taxon>
        <taxon>Chelicerata</taxon>
        <taxon>Arachnida</taxon>
        <taxon>Acari</taxon>
        <taxon>Acariformes</taxon>
        <taxon>Sarcoptiformes</taxon>
        <taxon>Oribatida</taxon>
        <taxon>Brachypylina</taxon>
        <taxon>Oppioidea</taxon>
        <taxon>Oppiidae</taxon>
        <taxon>Medioppia</taxon>
    </lineage>
</organism>
<evidence type="ECO:0000313" key="9">
    <source>
        <dbReference type="Proteomes" id="UP000759131"/>
    </source>
</evidence>
<accession>A0A7R9KU58</accession>
<dbReference type="GO" id="GO:0045944">
    <property type="term" value="P:positive regulation of transcription by RNA polymerase II"/>
    <property type="evidence" value="ECO:0007669"/>
    <property type="project" value="UniProtKB-ARBA"/>
</dbReference>
<proteinExistence type="predicted"/>
<feature type="region of interest" description="Disordered" evidence="6">
    <location>
        <begin position="157"/>
        <end position="194"/>
    </location>
</feature>
<dbReference type="OrthoDB" id="6504712at2759"/>
<dbReference type="EMBL" id="CAJPIZ010006940">
    <property type="protein sequence ID" value="CAG2109943.1"/>
    <property type="molecule type" value="Genomic_DNA"/>
</dbReference>
<feature type="compositionally biased region" description="Low complexity" evidence="6">
    <location>
        <begin position="266"/>
        <end position="280"/>
    </location>
</feature>
<feature type="domain" description="C2H2-type" evidence="7">
    <location>
        <begin position="284"/>
        <end position="306"/>
    </location>
</feature>
<dbReference type="PROSITE" id="PS00028">
    <property type="entry name" value="ZINC_FINGER_C2H2_1"/>
    <property type="match status" value="3"/>
</dbReference>
<gene>
    <name evidence="8" type="ORF">OSB1V03_LOCUS9929</name>
</gene>
<reference evidence="8" key="1">
    <citation type="submission" date="2020-11" db="EMBL/GenBank/DDBJ databases">
        <authorList>
            <person name="Tran Van P."/>
        </authorList>
    </citation>
    <scope>NUCLEOTIDE SEQUENCE</scope>
</reference>
<sequence length="433" mass="48075">MLSISDEQKESIVRLMNAIVSDSPVVTNLNNRSIVSQKLVKLIHYFEHSISEGNKSLLVLKCVSFEALIENWLLDYYCEDSVMESFDIEEGVEQELSTASLLILYVIHKFSICFPHIVMYFNDHWNQLRVFNARLDQMLKKDKVAALLRQQMDANTSSNATVNTSTSTTAGDDDYNDSTNYGQTAASDSRTADTGSDIEYHIKSEAVEFLDAINDMDAESMGGLPTAYATAGLQLKPNTVHTYSSLASMADELIIPQMLDTGGNGSSPDQTSQSGGQTSSGQTLVCLYCHRSFASKYKLKRHEFVHKPLSKPFMCPWNGCELRFRSSFDMRRHLVTHTGERNFGCDECGKHFSRADKLKEHKQTHTKRMARSVARQSAAAATASVATDVVAAGESLLAVDTRAVAGVESNEFNVFDADLFDHQLVVKTELNVL</sequence>
<keyword evidence="1" id="KW-0479">Metal-binding</keyword>
<name>A0A7R9KU58_9ACAR</name>
<dbReference type="GO" id="GO:0008270">
    <property type="term" value="F:zinc ion binding"/>
    <property type="evidence" value="ECO:0007669"/>
    <property type="project" value="UniProtKB-KW"/>
</dbReference>
<dbReference type="GO" id="GO:0000978">
    <property type="term" value="F:RNA polymerase II cis-regulatory region sequence-specific DNA binding"/>
    <property type="evidence" value="ECO:0007669"/>
    <property type="project" value="TreeGrafter"/>
</dbReference>
<keyword evidence="9" id="KW-1185">Reference proteome</keyword>
<feature type="compositionally biased region" description="Polar residues" evidence="6">
    <location>
        <begin position="177"/>
        <end position="194"/>
    </location>
</feature>
<dbReference type="FunFam" id="3.30.160.60:FF:002343">
    <property type="entry name" value="Zinc finger protein 33A"/>
    <property type="match status" value="1"/>
</dbReference>
<dbReference type="Gene3D" id="3.30.160.60">
    <property type="entry name" value="Classic Zinc Finger"/>
    <property type="match status" value="3"/>
</dbReference>
<feature type="domain" description="C2H2-type" evidence="7">
    <location>
        <begin position="313"/>
        <end position="342"/>
    </location>
</feature>